<evidence type="ECO:0000259" key="17">
    <source>
        <dbReference type="Pfam" id="PF02878"/>
    </source>
</evidence>
<evidence type="ECO:0000256" key="11">
    <source>
        <dbReference type="ARBA" id="ARBA00023235"/>
    </source>
</evidence>
<dbReference type="Gene3D" id="3.40.120.10">
    <property type="entry name" value="Alpha-D-Glucose-1,6-Bisphosphate, subunit A, domain 3"/>
    <property type="match status" value="3"/>
</dbReference>
<feature type="domain" description="Alpha-D-phosphohexomutase C-terminal" evidence="16">
    <location>
        <begin position="503"/>
        <end position="555"/>
    </location>
</feature>
<dbReference type="Proteomes" id="UP000596196">
    <property type="component" value="Chromosome"/>
</dbReference>
<dbReference type="PANTHER" id="PTHR45745">
    <property type="entry name" value="PHOSPHOMANNOMUTASE 45A"/>
    <property type="match status" value="1"/>
</dbReference>
<dbReference type="InterPro" id="IPR005844">
    <property type="entry name" value="A-D-PHexomutase_a/b/a-I"/>
</dbReference>
<evidence type="ECO:0000256" key="1">
    <source>
        <dbReference type="ARBA" id="ARBA00000443"/>
    </source>
</evidence>
<dbReference type="Pfam" id="PF00408">
    <property type="entry name" value="PGM_PMM_IV"/>
    <property type="match status" value="1"/>
</dbReference>
<dbReference type="InterPro" id="IPR036900">
    <property type="entry name" value="A-D-PHexomutase_C_sf"/>
</dbReference>
<dbReference type="InterPro" id="IPR005843">
    <property type="entry name" value="A-D-PHexomutase_C"/>
</dbReference>
<evidence type="ECO:0000256" key="4">
    <source>
        <dbReference type="ARBA" id="ARBA00005189"/>
    </source>
</evidence>
<dbReference type="RefSeq" id="WP_016127723.1">
    <property type="nucleotide sequence ID" value="NZ_CP009692.1"/>
</dbReference>
<feature type="domain" description="Alpha-D-phosphohexomutase alpha/beta/alpha" evidence="18">
    <location>
        <begin position="210"/>
        <end position="317"/>
    </location>
</feature>
<evidence type="ECO:0000256" key="14">
    <source>
        <dbReference type="ARBA" id="ARBA00041467"/>
    </source>
</evidence>
<dbReference type="SUPFAM" id="SSF53738">
    <property type="entry name" value="Phosphoglucomutase, first 3 domains"/>
    <property type="match status" value="3"/>
</dbReference>
<keyword evidence="8" id="KW-0597">Phosphoprotein</keyword>
<feature type="domain" description="Alpha-D-phosphohexomutase alpha/beta/alpha" evidence="17">
    <location>
        <begin position="43"/>
        <end position="181"/>
    </location>
</feature>
<evidence type="ECO:0000259" key="16">
    <source>
        <dbReference type="Pfam" id="PF00408"/>
    </source>
</evidence>
<dbReference type="InterPro" id="IPR005845">
    <property type="entry name" value="A-D-PHexomutase_a/b/a-II"/>
</dbReference>
<dbReference type="EMBL" id="CP065877">
    <property type="protein sequence ID" value="QQA15535.1"/>
    <property type="molecule type" value="Genomic_DNA"/>
</dbReference>
<comment type="cofactor">
    <cofactor evidence="2">
        <name>Mg(2+)</name>
        <dbReference type="ChEBI" id="CHEBI:18420"/>
    </cofactor>
</comment>
<dbReference type="Gene3D" id="3.30.310.50">
    <property type="entry name" value="Alpha-D-phosphohexomutase, C-terminal domain"/>
    <property type="match status" value="1"/>
</dbReference>
<protein>
    <recommendedName>
        <fullName evidence="12">Phosphoglucomutase</fullName>
        <ecNumber evidence="6">5.4.2.2</ecNumber>
    </recommendedName>
    <alternativeName>
        <fullName evidence="14">Alpha-phosphoglucomutase</fullName>
    </alternativeName>
    <alternativeName>
        <fullName evidence="13">Glucose phosphomutase</fullName>
    </alternativeName>
</protein>
<dbReference type="PRINTS" id="PR00509">
    <property type="entry name" value="PGMPMM"/>
</dbReference>
<evidence type="ECO:0000256" key="12">
    <source>
        <dbReference type="ARBA" id="ARBA00039995"/>
    </source>
</evidence>
<keyword evidence="7" id="KW-0313">Glucose metabolism</keyword>
<dbReference type="CDD" id="cd05799">
    <property type="entry name" value="PGM2"/>
    <property type="match status" value="1"/>
</dbReference>
<keyword evidence="10 15" id="KW-0460">Magnesium</keyword>
<keyword evidence="9 15" id="KW-0479">Metal-binding</keyword>
<dbReference type="PROSITE" id="PS00710">
    <property type="entry name" value="PGM_PMM"/>
    <property type="match status" value="1"/>
</dbReference>
<evidence type="ECO:0000256" key="10">
    <source>
        <dbReference type="ARBA" id="ARBA00022842"/>
    </source>
</evidence>
<gene>
    <name evidence="20" type="ORF">I6G81_24665</name>
</gene>
<evidence type="ECO:0000313" key="21">
    <source>
        <dbReference type="Proteomes" id="UP000596196"/>
    </source>
</evidence>
<keyword evidence="11" id="KW-0413">Isomerase</keyword>
<evidence type="ECO:0000256" key="15">
    <source>
        <dbReference type="RuleBase" id="RU004326"/>
    </source>
</evidence>
<dbReference type="InterPro" id="IPR005846">
    <property type="entry name" value="A-D-PHexomutase_a/b/a-III"/>
</dbReference>
<evidence type="ECO:0000313" key="20">
    <source>
        <dbReference type="EMBL" id="QQA15535.1"/>
    </source>
</evidence>
<evidence type="ECO:0000256" key="5">
    <source>
        <dbReference type="ARBA" id="ARBA00010231"/>
    </source>
</evidence>
<dbReference type="SUPFAM" id="SSF55957">
    <property type="entry name" value="Phosphoglucomutase, C-terminal domain"/>
    <property type="match status" value="1"/>
</dbReference>
<dbReference type="PANTHER" id="PTHR45745:SF1">
    <property type="entry name" value="PHOSPHOGLUCOMUTASE 2B-RELATED"/>
    <property type="match status" value="1"/>
</dbReference>
<keyword evidence="7" id="KW-0119">Carbohydrate metabolism</keyword>
<dbReference type="InterPro" id="IPR005841">
    <property type="entry name" value="Alpha-D-phosphohexomutase_SF"/>
</dbReference>
<dbReference type="Pfam" id="PF02879">
    <property type="entry name" value="PGM_PMM_II"/>
    <property type="match status" value="1"/>
</dbReference>
<comment type="catalytic activity">
    <reaction evidence="1">
        <text>alpha-D-glucose 1-phosphate = alpha-D-glucose 6-phosphate</text>
        <dbReference type="Rhea" id="RHEA:23536"/>
        <dbReference type="ChEBI" id="CHEBI:58225"/>
        <dbReference type="ChEBI" id="CHEBI:58601"/>
        <dbReference type="EC" id="5.4.2.2"/>
    </reaction>
</comment>
<accession>A0ABX6Z6F2</accession>
<evidence type="ECO:0000256" key="9">
    <source>
        <dbReference type="ARBA" id="ARBA00022723"/>
    </source>
</evidence>
<keyword evidence="21" id="KW-1185">Reference proteome</keyword>
<dbReference type="Pfam" id="PF02880">
    <property type="entry name" value="PGM_PMM_III"/>
    <property type="match status" value="1"/>
</dbReference>
<evidence type="ECO:0000256" key="3">
    <source>
        <dbReference type="ARBA" id="ARBA00005164"/>
    </source>
</evidence>
<name>A0ABX6Z6F2_BACMY</name>
<reference evidence="20 21" key="1">
    <citation type="submission" date="2020-12" db="EMBL/GenBank/DDBJ databases">
        <title>FDA dAtabase for Regulatory Grade micrObial Sequences (FDA-ARGOS): Supporting development and validation of Infectious Disease Dx tests.</title>
        <authorList>
            <person name="Nelson B."/>
            <person name="Plummer A."/>
            <person name="Tallon L."/>
            <person name="Sadzewicz L."/>
            <person name="Zhao X."/>
            <person name="Boylan J."/>
            <person name="Ott S."/>
            <person name="Bowen H."/>
            <person name="Vavikolanu K."/>
            <person name="Mehta A."/>
            <person name="Aluvathingal J."/>
            <person name="Nadendla S."/>
            <person name="Myers T."/>
            <person name="Yan Y."/>
            <person name="Sichtig H."/>
        </authorList>
    </citation>
    <scope>NUCLEOTIDE SEQUENCE [LARGE SCALE GENOMIC DNA]</scope>
    <source>
        <strain evidence="20 21">FDAARGOS_924</strain>
    </source>
</reference>
<comment type="pathway">
    <text evidence="3">Glycolipid metabolism; diglucosyl-diacylglycerol biosynthesis.</text>
</comment>
<dbReference type="InterPro" id="IPR016055">
    <property type="entry name" value="A-D-PHexomutase_a/b/a-I/II/III"/>
</dbReference>
<comment type="similarity">
    <text evidence="5 15">Belongs to the phosphohexose mutase family.</text>
</comment>
<feature type="domain" description="Alpha-D-phosphohexomutase alpha/beta/alpha" evidence="19">
    <location>
        <begin position="327"/>
        <end position="453"/>
    </location>
</feature>
<proteinExistence type="inferred from homology"/>
<evidence type="ECO:0000256" key="6">
    <source>
        <dbReference type="ARBA" id="ARBA00012728"/>
    </source>
</evidence>
<evidence type="ECO:0000256" key="7">
    <source>
        <dbReference type="ARBA" id="ARBA00022526"/>
    </source>
</evidence>
<dbReference type="InterPro" id="IPR016066">
    <property type="entry name" value="A-D-PHexomutase_CS"/>
</dbReference>
<evidence type="ECO:0000256" key="13">
    <source>
        <dbReference type="ARBA" id="ARBA00041398"/>
    </source>
</evidence>
<evidence type="ECO:0000256" key="8">
    <source>
        <dbReference type="ARBA" id="ARBA00022553"/>
    </source>
</evidence>
<sequence length="574" mass="64195">MNWKQEFSRWLSYAELDAELKEQLENMKQDEKKIEDSFYKNLEFGTGGMRGELGAGTNRLNVYTVRKATKGLAMFIEKLGEEAKKRGVVVAYDSRHKSPEFAMEVAATLGAHGITTYVFESLRPTPVLSFAVRHLHTASGIVLTASHNPPEYNGYKVYGEDGGQLPPKEADELISYVNAVENELTVEVADVEQLKADGLLHIIGQEVDDAYAAELNNVIINKEMVKEVGKDLKIVFTPLHGTSNISVRRGLEEVGFTDVTVVKEQELPDPNFSTVKSPNPEEHAAFEYAIRDGEKVGADVLIATDPDADRLGVAVRNHDGEFQVLTGNQTGALMLDYLLSQKKENGTLPENGVVLKTIVTSEIGRTIAKAYGLDTVDTLTGFKFIGEKIKQYEESGQYEFQFGYEESYGYLIRPFCRDKDAVQSVLFACEVAAYYKSQGKTLYDGLLEVFKKYGFFREDLVSLTLKGKDGAEQIQKMMATFRENPPKEVAGLTVVAVEDYKESIITTLQDGNKEEIHLPKSNVLKYQLEDSSWFCLRPSGTEPKIKFYFGVQDDSLQNSEQKLLTIKEDIMNCL</sequence>
<dbReference type="EC" id="5.4.2.2" evidence="6"/>
<evidence type="ECO:0000256" key="2">
    <source>
        <dbReference type="ARBA" id="ARBA00001946"/>
    </source>
</evidence>
<evidence type="ECO:0000259" key="18">
    <source>
        <dbReference type="Pfam" id="PF02879"/>
    </source>
</evidence>
<dbReference type="Pfam" id="PF02878">
    <property type="entry name" value="PGM_PMM_I"/>
    <property type="match status" value="1"/>
</dbReference>
<evidence type="ECO:0000259" key="19">
    <source>
        <dbReference type="Pfam" id="PF02880"/>
    </source>
</evidence>
<comment type="pathway">
    <text evidence="4">Lipid metabolism.</text>
</comment>
<organism evidence="20 21">
    <name type="scientific">Bacillus mycoides</name>
    <dbReference type="NCBI Taxonomy" id="1405"/>
    <lineage>
        <taxon>Bacteria</taxon>
        <taxon>Bacillati</taxon>
        <taxon>Bacillota</taxon>
        <taxon>Bacilli</taxon>
        <taxon>Bacillales</taxon>
        <taxon>Bacillaceae</taxon>
        <taxon>Bacillus</taxon>
        <taxon>Bacillus cereus group</taxon>
    </lineage>
</organism>